<comment type="caution">
    <text evidence="9">The sequence shown here is derived from an EMBL/GenBank/DDBJ whole genome shotgun (WGS) entry which is preliminary data.</text>
</comment>
<dbReference type="EMBL" id="JACMHY010000020">
    <property type="protein sequence ID" value="MBC2869632.1"/>
    <property type="molecule type" value="Genomic_DNA"/>
</dbReference>
<dbReference type="GO" id="GO:0004497">
    <property type="term" value="F:monooxygenase activity"/>
    <property type="evidence" value="ECO:0007669"/>
    <property type="project" value="UniProtKB-KW"/>
</dbReference>
<dbReference type="InterPro" id="IPR036396">
    <property type="entry name" value="Cyt_P450_sf"/>
</dbReference>
<dbReference type="AlphaFoldDB" id="A0A7X1LUC1"/>
<evidence type="ECO:0000256" key="1">
    <source>
        <dbReference type="ARBA" id="ARBA00010617"/>
    </source>
</evidence>
<dbReference type="Gene3D" id="1.10.630.10">
    <property type="entry name" value="Cytochrome P450"/>
    <property type="match status" value="1"/>
</dbReference>
<dbReference type="InterPro" id="IPR017972">
    <property type="entry name" value="Cyt_P450_CS"/>
</dbReference>
<proteinExistence type="inferred from homology"/>
<feature type="region of interest" description="Disordered" evidence="8">
    <location>
        <begin position="64"/>
        <end position="87"/>
    </location>
</feature>
<keyword evidence="10" id="KW-1185">Reference proteome</keyword>
<reference evidence="9 10" key="1">
    <citation type="submission" date="2020-08" db="EMBL/GenBank/DDBJ databases">
        <title>Whole-Genome Sequence of French Clinical Streptomyces mexicanus Strain Q0842.</title>
        <authorList>
            <person name="Boxberger M."/>
            <person name="La Scola B."/>
        </authorList>
    </citation>
    <scope>NUCLEOTIDE SEQUENCE [LARGE SCALE GENOMIC DNA]</scope>
    <source>
        <strain evidence="9 10">Marseille-Q0842</strain>
    </source>
</reference>
<dbReference type="SUPFAM" id="SSF48264">
    <property type="entry name" value="Cytochrome P450"/>
    <property type="match status" value="1"/>
</dbReference>
<dbReference type="GO" id="GO:0020037">
    <property type="term" value="F:heme binding"/>
    <property type="evidence" value="ECO:0007669"/>
    <property type="project" value="InterPro"/>
</dbReference>
<dbReference type="PROSITE" id="PS00086">
    <property type="entry name" value="CYTOCHROME_P450"/>
    <property type="match status" value="1"/>
</dbReference>
<evidence type="ECO:0000313" key="10">
    <source>
        <dbReference type="Proteomes" id="UP000517694"/>
    </source>
</evidence>
<accession>A0A7X1LUC1</accession>
<dbReference type="CDD" id="cd11031">
    <property type="entry name" value="Cyp158A-like"/>
    <property type="match status" value="1"/>
</dbReference>
<organism evidence="9 10">
    <name type="scientific">Streptomyces mexicanus</name>
    <dbReference type="NCBI Taxonomy" id="178566"/>
    <lineage>
        <taxon>Bacteria</taxon>
        <taxon>Bacillati</taxon>
        <taxon>Actinomycetota</taxon>
        <taxon>Actinomycetes</taxon>
        <taxon>Kitasatosporales</taxon>
        <taxon>Streptomycetaceae</taxon>
        <taxon>Streptomyces</taxon>
    </lineage>
</organism>
<dbReference type="PRINTS" id="PR00359">
    <property type="entry name" value="BP450"/>
</dbReference>
<dbReference type="InterPro" id="IPR002397">
    <property type="entry name" value="Cyt_P450_B"/>
</dbReference>
<evidence type="ECO:0000256" key="2">
    <source>
        <dbReference type="ARBA" id="ARBA00022617"/>
    </source>
</evidence>
<keyword evidence="2 7" id="KW-0349">Heme</keyword>
<dbReference type="Pfam" id="PF00067">
    <property type="entry name" value="p450"/>
    <property type="match status" value="1"/>
</dbReference>
<dbReference type="OrthoDB" id="3218463at2"/>
<dbReference type="FunFam" id="1.10.630.10:FF:000018">
    <property type="entry name" value="Cytochrome P450 monooxygenase"/>
    <property type="match status" value="1"/>
</dbReference>
<evidence type="ECO:0000256" key="5">
    <source>
        <dbReference type="ARBA" id="ARBA00023004"/>
    </source>
</evidence>
<feature type="compositionally biased region" description="Basic and acidic residues" evidence="8">
    <location>
        <begin position="64"/>
        <end position="74"/>
    </location>
</feature>
<dbReference type="RefSeq" id="WP_159674762.1">
    <property type="nucleotide sequence ID" value="NZ_JACMHY010000020.1"/>
</dbReference>
<keyword evidence="4 7" id="KW-0560">Oxidoreductase</keyword>
<sequence length="400" mass="44462">MTISDPQPFPFSDTDDLRIEPRFEQLREKEPLCPVRLPHGEPAWLVTRYEDVKTVLGDPRFSRAEAQHRDEPRTRYHRGLPGNIMEFDPPEHTRLRRVVAKAFTARRVEELRVRAQEIADRLVDEMTAQGPPADLVAGFALPLPVTVICELLGVPLEDRARFRHWSDAMLSTTRFTPAEIDRCVEELSAYMAGLVAERRERPQDDLLGVMVAARDEQDRLSEDELVAMGVGVLVAGHETTASQIPNFVYTLLEHPDQLACLRADPDLVPQAVEELMRFVPLGSASIARYALEDVQLSGGVVRAGEPVVASNASANRDATVFTCPEELDVTRQEASHVGFGHGPHHCLGAQLARMELQVALRTLLRRLPGLRLAGTGQDLVWKSGSGVKGLEKMLVTWDAA</sequence>
<dbReference type="GO" id="GO:0016705">
    <property type="term" value="F:oxidoreductase activity, acting on paired donors, with incorporation or reduction of molecular oxygen"/>
    <property type="evidence" value="ECO:0007669"/>
    <property type="project" value="InterPro"/>
</dbReference>
<name>A0A7X1LUC1_9ACTN</name>
<evidence type="ECO:0000256" key="3">
    <source>
        <dbReference type="ARBA" id="ARBA00022723"/>
    </source>
</evidence>
<evidence type="ECO:0000256" key="6">
    <source>
        <dbReference type="ARBA" id="ARBA00023033"/>
    </source>
</evidence>
<comment type="similarity">
    <text evidence="1 7">Belongs to the cytochrome P450 family.</text>
</comment>
<dbReference type="PANTHER" id="PTHR46696">
    <property type="entry name" value="P450, PUTATIVE (EUROFUNG)-RELATED"/>
    <property type="match status" value="1"/>
</dbReference>
<evidence type="ECO:0000256" key="8">
    <source>
        <dbReference type="SAM" id="MobiDB-lite"/>
    </source>
</evidence>
<keyword evidence="5 7" id="KW-0408">Iron</keyword>
<dbReference type="GO" id="GO:0005506">
    <property type="term" value="F:iron ion binding"/>
    <property type="evidence" value="ECO:0007669"/>
    <property type="project" value="InterPro"/>
</dbReference>
<dbReference type="PANTHER" id="PTHR46696:SF1">
    <property type="entry name" value="CYTOCHROME P450 YJIB-RELATED"/>
    <property type="match status" value="1"/>
</dbReference>
<dbReference type="Proteomes" id="UP000517694">
    <property type="component" value="Unassembled WGS sequence"/>
</dbReference>
<protein>
    <submittedName>
        <fullName evidence="9">Cytochrome P450</fullName>
    </submittedName>
</protein>
<evidence type="ECO:0000256" key="4">
    <source>
        <dbReference type="ARBA" id="ARBA00023002"/>
    </source>
</evidence>
<dbReference type="InterPro" id="IPR001128">
    <property type="entry name" value="Cyt_P450"/>
</dbReference>
<keyword evidence="3 7" id="KW-0479">Metal-binding</keyword>
<keyword evidence="6 7" id="KW-0503">Monooxygenase</keyword>
<gene>
    <name evidence="9" type="ORF">H1R13_33200</name>
</gene>
<evidence type="ECO:0000256" key="7">
    <source>
        <dbReference type="RuleBase" id="RU000461"/>
    </source>
</evidence>
<evidence type="ECO:0000313" key="9">
    <source>
        <dbReference type="EMBL" id="MBC2869632.1"/>
    </source>
</evidence>
<dbReference type="PRINTS" id="PR00385">
    <property type="entry name" value="P450"/>
</dbReference>